<feature type="region of interest" description="Disordered" evidence="1">
    <location>
        <begin position="101"/>
        <end position="152"/>
    </location>
</feature>
<feature type="chain" id="PRO_5029640314" evidence="2">
    <location>
        <begin position="25"/>
        <end position="495"/>
    </location>
</feature>
<dbReference type="Proteomes" id="UP000594260">
    <property type="component" value="Unplaced"/>
</dbReference>
<dbReference type="OrthoDB" id="10665686at2759"/>
<evidence type="ECO:0000256" key="2">
    <source>
        <dbReference type="SAM" id="SignalP"/>
    </source>
</evidence>
<feature type="compositionally biased region" description="Polar residues" evidence="1">
    <location>
        <begin position="459"/>
        <end position="470"/>
    </location>
</feature>
<reference evidence="3" key="1">
    <citation type="submission" date="2021-01" db="UniProtKB">
        <authorList>
            <consortium name="EnsemblMetazoa"/>
        </authorList>
    </citation>
    <scope>IDENTIFICATION</scope>
</reference>
<evidence type="ECO:0000313" key="4">
    <source>
        <dbReference type="Proteomes" id="UP000594260"/>
    </source>
</evidence>
<feature type="compositionally biased region" description="Pro residues" evidence="1">
    <location>
        <begin position="108"/>
        <end position="133"/>
    </location>
</feature>
<feature type="compositionally biased region" description="Low complexity" evidence="1">
    <location>
        <begin position="434"/>
        <end position="450"/>
    </location>
</feature>
<dbReference type="EnsemblMetazoa" id="XM_022799857">
    <property type="protein sequence ID" value="XP_022655592"/>
    <property type="gene ID" value="LOC111248092"/>
</dbReference>
<dbReference type="RefSeq" id="XP_022655592.1">
    <property type="nucleotide sequence ID" value="XM_022799857.1"/>
</dbReference>
<keyword evidence="4" id="KW-1185">Reference proteome</keyword>
<accession>A0A7M7K0I8</accession>
<proteinExistence type="predicted"/>
<sequence length="495" mass="52694">MRVLMLSVLCVLLCCSCGPVSVWAQQTTRASLSQRISQWMVGRMGLGGMPGLPGIPGLPGVGLAGFGMPSITGLSGLGGFFGLSPISSSLLSFMGLGTRSQPTYVQAPAPPPPSPPPPPATHGPPPPPSPLPPSLSSHEIPPRPRGPHPFYHQAAPYGLYSAPVYSPPPSAYPGHGSPSPYRGHAPIGHGLPPPIYDGPRANVHRVPATTGEFYRGRGARGGSSYLFAEDASFGRPQTSAAAIPIIVPRHVVRGPIRGPVALKTAHGLMLGPFHKPVHQHGLPTISDAPVVMDDVASVTERGLGMHDLIDSSAMSGLTTLSSMDQVSMKDVMATGQANEEAMLGLDDALPFTVDTGEMDIFDKSGLSLGNLGGDSLFNDEMKVSELNGELNSPAVMEDDAKSLDLKENLLAAASERHDHRQPIHGNPLEMSAIQQQQQQQRRQRQQQQQQHHYYRRVSRSMSKPSLQANNFLKMPSHSSSSSLQSALNKKLAQLY</sequence>
<organism evidence="3 4">
    <name type="scientific">Varroa destructor</name>
    <name type="common">Honeybee mite</name>
    <dbReference type="NCBI Taxonomy" id="109461"/>
    <lineage>
        <taxon>Eukaryota</taxon>
        <taxon>Metazoa</taxon>
        <taxon>Ecdysozoa</taxon>
        <taxon>Arthropoda</taxon>
        <taxon>Chelicerata</taxon>
        <taxon>Arachnida</taxon>
        <taxon>Acari</taxon>
        <taxon>Parasitiformes</taxon>
        <taxon>Mesostigmata</taxon>
        <taxon>Gamasina</taxon>
        <taxon>Dermanyssoidea</taxon>
        <taxon>Varroidae</taxon>
        <taxon>Varroa</taxon>
    </lineage>
</organism>
<dbReference type="InParanoid" id="A0A7M7K0I8"/>
<name>A0A7M7K0I8_VARDE</name>
<feature type="signal peptide" evidence="2">
    <location>
        <begin position="1"/>
        <end position="24"/>
    </location>
</feature>
<dbReference type="GeneID" id="111248092"/>
<evidence type="ECO:0000256" key="1">
    <source>
        <dbReference type="SAM" id="MobiDB-lite"/>
    </source>
</evidence>
<protein>
    <submittedName>
        <fullName evidence="3">Uncharacterized protein</fullName>
    </submittedName>
</protein>
<feature type="region of interest" description="Disordered" evidence="1">
    <location>
        <begin position="432"/>
        <end position="495"/>
    </location>
</feature>
<keyword evidence="2" id="KW-0732">Signal</keyword>
<dbReference type="KEGG" id="vde:111248092"/>
<dbReference type="AlphaFoldDB" id="A0A7M7K0I8"/>
<feature type="compositionally biased region" description="Low complexity" evidence="1">
    <location>
        <begin position="476"/>
        <end position="485"/>
    </location>
</feature>
<evidence type="ECO:0000313" key="3">
    <source>
        <dbReference type="EnsemblMetazoa" id="XP_022655592"/>
    </source>
</evidence>